<name>A0A4Q0A1S1_9FUNG</name>
<dbReference type="AlphaFoldDB" id="A0A4Q0A1S1"/>
<dbReference type="EMBL" id="ML002229">
    <property type="protein sequence ID" value="RKP40033.1"/>
    <property type="molecule type" value="Genomic_DNA"/>
</dbReference>
<sequence length="176" mass="18647">MDIEWIVKCIQAQLPPIVAIIDRHLPQFPHPPHPLEQSEFIGTINQSLPVGIFRHPVGKATGGPVMESGFHGPQQSQLPQFGGETVGVIAPSSPPGVRHGGGFGSGRVEMSAACERESGGPCSQALSFEVPKEGGQIGFLKRDVGSVVVMGNLSVEWLGMVQQPVYDCPSNSNSKS</sequence>
<reference evidence="2" key="1">
    <citation type="journal article" date="2018" name="Nat. Microbiol.">
        <title>Leveraging single-cell genomics to expand the fungal tree of life.</title>
        <authorList>
            <person name="Ahrendt S.R."/>
            <person name="Quandt C.A."/>
            <person name="Ciobanu D."/>
            <person name="Clum A."/>
            <person name="Salamov A."/>
            <person name="Andreopoulos B."/>
            <person name="Cheng J.F."/>
            <person name="Woyke T."/>
            <person name="Pelin A."/>
            <person name="Henrissat B."/>
            <person name="Reynolds N.K."/>
            <person name="Benny G.L."/>
            <person name="Smith M.E."/>
            <person name="James T.Y."/>
            <person name="Grigoriev I.V."/>
        </authorList>
    </citation>
    <scope>NUCLEOTIDE SEQUENCE [LARGE SCALE GENOMIC DNA]</scope>
    <source>
        <strain evidence="2">RSA 468</strain>
    </source>
</reference>
<gene>
    <name evidence="1" type="ORF">BJ085DRAFT_27194</name>
</gene>
<proteinExistence type="predicted"/>
<dbReference type="Proteomes" id="UP000268162">
    <property type="component" value="Unassembled WGS sequence"/>
</dbReference>
<evidence type="ECO:0000313" key="2">
    <source>
        <dbReference type="Proteomes" id="UP000268162"/>
    </source>
</evidence>
<keyword evidence="2" id="KW-1185">Reference proteome</keyword>
<evidence type="ECO:0000313" key="1">
    <source>
        <dbReference type="EMBL" id="RKP40033.1"/>
    </source>
</evidence>
<protein>
    <submittedName>
        <fullName evidence="1">Uncharacterized protein</fullName>
    </submittedName>
</protein>
<organism evidence="1 2">
    <name type="scientific">Dimargaris cristalligena</name>
    <dbReference type="NCBI Taxonomy" id="215637"/>
    <lineage>
        <taxon>Eukaryota</taxon>
        <taxon>Fungi</taxon>
        <taxon>Fungi incertae sedis</taxon>
        <taxon>Zoopagomycota</taxon>
        <taxon>Kickxellomycotina</taxon>
        <taxon>Dimargaritomycetes</taxon>
        <taxon>Dimargaritales</taxon>
        <taxon>Dimargaritaceae</taxon>
        <taxon>Dimargaris</taxon>
    </lineage>
</organism>
<accession>A0A4Q0A1S1</accession>